<accession>A0A2V2YPX0</accession>
<dbReference type="PROSITE" id="PS51175">
    <property type="entry name" value="CBM6"/>
    <property type="match status" value="4"/>
</dbReference>
<dbReference type="InterPro" id="IPR003343">
    <property type="entry name" value="Big_2"/>
</dbReference>
<dbReference type="InterPro" id="IPR001119">
    <property type="entry name" value="SLH_dom"/>
</dbReference>
<evidence type="ECO:0000256" key="5">
    <source>
        <dbReference type="SAM" id="MobiDB-lite"/>
    </source>
</evidence>
<dbReference type="OrthoDB" id="2497113at2"/>
<comment type="similarity">
    <text evidence="1">Belongs to the glycosyl hydrolase 39 family.</text>
</comment>
<dbReference type="InterPro" id="IPR051465">
    <property type="entry name" value="Cell_Envelope_Struct_Comp"/>
</dbReference>
<dbReference type="SUPFAM" id="SSF49373">
    <property type="entry name" value="Invasin/intimin cell-adhesion fragments"/>
    <property type="match status" value="1"/>
</dbReference>
<dbReference type="InterPro" id="IPR005084">
    <property type="entry name" value="CBM6"/>
</dbReference>
<reference evidence="9 10" key="1">
    <citation type="submission" date="2018-05" db="EMBL/GenBank/DDBJ databases">
        <title>Genomic Encyclopedia of Type Strains, Phase III (KMG-III): the genomes of soil and plant-associated and newly described type strains.</title>
        <authorList>
            <person name="Whitman W."/>
        </authorList>
    </citation>
    <scope>NUCLEOTIDE SEQUENCE [LARGE SCALE GENOMIC DNA]</scope>
    <source>
        <strain evidence="9 10">CECT 5696</strain>
    </source>
</reference>
<feature type="signal peptide" evidence="6">
    <location>
        <begin position="1"/>
        <end position="36"/>
    </location>
</feature>
<dbReference type="InterPro" id="IPR055240">
    <property type="entry name" value="CBM13-like"/>
</dbReference>
<evidence type="ECO:0000313" key="10">
    <source>
        <dbReference type="Proteomes" id="UP000246635"/>
    </source>
</evidence>
<evidence type="ECO:0000256" key="4">
    <source>
        <dbReference type="ARBA" id="ARBA00023295"/>
    </source>
</evidence>
<dbReference type="GO" id="GO:0030246">
    <property type="term" value="F:carbohydrate binding"/>
    <property type="evidence" value="ECO:0007669"/>
    <property type="project" value="InterPro"/>
</dbReference>
<protein>
    <submittedName>
        <fullName evidence="9">Carbohydrate binding protein with CBM6 domain</fullName>
    </submittedName>
</protein>
<dbReference type="InterPro" id="IPR008964">
    <property type="entry name" value="Invasin/intimin_cell_adhesion"/>
</dbReference>
<keyword evidence="4" id="KW-0326">Glycosidase</keyword>
<dbReference type="Gene3D" id="2.60.120.260">
    <property type="entry name" value="Galactose-binding domain-like"/>
    <property type="match status" value="4"/>
</dbReference>
<dbReference type="Gene3D" id="2.60.40.1080">
    <property type="match status" value="1"/>
</dbReference>
<evidence type="ECO:0000313" key="9">
    <source>
        <dbReference type="EMBL" id="PWV98539.1"/>
    </source>
</evidence>
<evidence type="ECO:0000259" key="8">
    <source>
        <dbReference type="PROSITE" id="PS51272"/>
    </source>
</evidence>
<keyword evidence="10" id="KW-1185">Reference proteome</keyword>
<dbReference type="InterPro" id="IPR008979">
    <property type="entry name" value="Galactose-bd-like_sf"/>
</dbReference>
<dbReference type="InterPro" id="IPR017853">
    <property type="entry name" value="GH"/>
</dbReference>
<dbReference type="PROSITE" id="PS51272">
    <property type="entry name" value="SLH"/>
    <property type="match status" value="3"/>
</dbReference>
<organism evidence="9 10">
    <name type="scientific">Paenibacillus cellulosilyticus</name>
    <dbReference type="NCBI Taxonomy" id="375489"/>
    <lineage>
        <taxon>Bacteria</taxon>
        <taxon>Bacillati</taxon>
        <taxon>Bacillota</taxon>
        <taxon>Bacilli</taxon>
        <taxon>Bacillales</taxon>
        <taxon>Paenibacillaceae</taxon>
        <taxon>Paenibacillus</taxon>
    </lineage>
</organism>
<dbReference type="Gene3D" id="3.20.20.80">
    <property type="entry name" value="Glycosidases"/>
    <property type="match status" value="1"/>
</dbReference>
<feature type="domain" description="SLH" evidence="8">
    <location>
        <begin position="1451"/>
        <end position="1507"/>
    </location>
</feature>
<name>A0A2V2YPX0_9BACL</name>
<feature type="domain" description="SLH" evidence="8">
    <location>
        <begin position="1390"/>
        <end position="1449"/>
    </location>
</feature>
<dbReference type="Pfam" id="PF03422">
    <property type="entry name" value="CBM_6"/>
    <property type="match status" value="1"/>
</dbReference>
<dbReference type="Pfam" id="PF00395">
    <property type="entry name" value="SLH"/>
    <property type="match status" value="3"/>
</dbReference>
<dbReference type="GO" id="GO:0016798">
    <property type="term" value="F:hydrolase activity, acting on glycosyl bonds"/>
    <property type="evidence" value="ECO:0007669"/>
    <property type="project" value="UniProtKB-KW"/>
</dbReference>
<evidence type="ECO:0000256" key="1">
    <source>
        <dbReference type="ARBA" id="ARBA00008875"/>
    </source>
</evidence>
<feature type="domain" description="SLH" evidence="8">
    <location>
        <begin position="1326"/>
        <end position="1389"/>
    </location>
</feature>
<dbReference type="InterPro" id="IPR006584">
    <property type="entry name" value="Cellulose-bd_IV"/>
</dbReference>
<dbReference type="SUPFAM" id="SSF51445">
    <property type="entry name" value="(Trans)glycosidases"/>
    <property type="match status" value="1"/>
</dbReference>
<keyword evidence="3" id="KW-0378">Hydrolase</keyword>
<dbReference type="SUPFAM" id="SSF49785">
    <property type="entry name" value="Galactose-binding domain-like"/>
    <property type="match status" value="4"/>
</dbReference>
<comment type="caution">
    <text evidence="9">The sequence shown here is derived from an EMBL/GenBank/DDBJ whole genome shotgun (WGS) entry which is preliminary data.</text>
</comment>
<evidence type="ECO:0000256" key="2">
    <source>
        <dbReference type="ARBA" id="ARBA00022729"/>
    </source>
</evidence>
<feature type="region of interest" description="Disordered" evidence="5">
    <location>
        <begin position="1083"/>
        <end position="1122"/>
    </location>
</feature>
<dbReference type="RefSeq" id="WP_110045543.1">
    <property type="nucleotide sequence ID" value="NZ_CP054612.1"/>
</dbReference>
<feature type="compositionally biased region" description="Gly residues" evidence="5">
    <location>
        <begin position="1088"/>
        <end position="1114"/>
    </location>
</feature>
<feature type="domain" description="CBM6" evidence="7">
    <location>
        <begin position="32"/>
        <end position="171"/>
    </location>
</feature>
<dbReference type="SMART" id="SM00606">
    <property type="entry name" value="CBD_IV"/>
    <property type="match status" value="2"/>
</dbReference>
<dbReference type="PANTHER" id="PTHR43308">
    <property type="entry name" value="OUTER MEMBRANE PROTEIN ALPHA-RELATED"/>
    <property type="match status" value="1"/>
</dbReference>
<feature type="domain" description="CBM6" evidence="7">
    <location>
        <begin position="181"/>
        <end position="309"/>
    </location>
</feature>
<dbReference type="Pfam" id="PF16990">
    <property type="entry name" value="CBM_35"/>
    <property type="match status" value="2"/>
</dbReference>
<dbReference type="InterPro" id="IPR049166">
    <property type="entry name" value="GH39_cat"/>
</dbReference>
<proteinExistence type="inferred from homology"/>
<dbReference type="Proteomes" id="UP000246635">
    <property type="component" value="Unassembled WGS sequence"/>
</dbReference>
<dbReference type="Pfam" id="PF01229">
    <property type="entry name" value="Glyco_hydro_39"/>
    <property type="match status" value="1"/>
</dbReference>
<evidence type="ECO:0000259" key="7">
    <source>
        <dbReference type="PROSITE" id="PS51175"/>
    </source>
</evidence>
<keyword evidence="2 6" id="KW-0732">Signal</keyword>
<dbReference type="Pfam" id="PF02368">
    <property type="entry name" value="Big_2"/>
    <property type="match status" value="1"/>
</dbReference>
<sequence>MKGNRGRQGRRRGAGILVLIAMLLVNLLSVVPTAAAADPVIPDDAMKINGEDAIAGNIGNDPNGQEGSYAWIDHNSADSRITYEITAAEAGTYQFAFRYTAGTVGTAKARTLAVDVNDQVHVDDLTLPDTGTWNTWFTAYETLDLQAGLNTVTLRSEAAQNGMCLDYFHVWETAVEPAPTTRYEAENADINRAIVWESTQASEGKYIGNIDYDDSYVQFNQVHVDTAGTYGVTIGYANGTGADSTHNLVINDTPAGTVTYPATGGWMNTTPYNDFGQKKTINVELQAGDNTIRLVKGTGYAEVDYIDLIGSVPKVSVQAVSIPTPSSNRIFVGETLRLSAVVTPDNASKKQVLWTAANSDESTEARATIDAYGVLTSLAAGDVTVTATSVDNPAATASVTITIANVDPFVVDLSDRYRPVTHAASGALYGLAEEGRPTDDLIAPLKPRMFTQMAPSGGQLPNGEVSPIGDALKVASIAERNGASVTIRMPDIYPDFPYKWVSWDDWYAKVDQMVNARLTSGASNIYAYELWNEPDWTWDTTKAGAYLDGWKKTYDRVRSLDPDTPIMGPSYSIYVESWLRDFLSYCKTNNCLPDIISWHELGDFSGTPNPQNIESRIANYRAIEQELGIDPLPISINEYMAYSEDTIPGNTIQYIAQFERGGVDTANTAFWFRPGRLSNIVTDTGKRNGSWWMFKWYGDMTGKMAMTTPPQPSSMGLDGIASVDTSSSNVQVIFGGADGDRDIVVRGFDSDGLAYTGGKAYVTVESTPWYGVDTEVKAPTAVYSGEFDIVDGQIIVPMTDMNPISAYHIVITPAQATANTRYESEHATTNKAGIFASEHASNVKYVGQIDFADSYIEYTVNAAAAGTYNLTIGYANGMDTVSTHELSVNGKAAGTVSYAPTGGWTWSGKTGVASVQVTLTAGANTIRLTKGETGGYAEQDYIQLTPVTAYEQRFEAEQATITDAQVFTGSYASDFRYVGYINNSDSSLLFQPIVPTAGQYTLEIGYANGTETTSSHTLTINGTDSVVQYAPTGGWVNAYANKGNRKTVTLDVNLIEGENSIKLTKMDGYAELDYIKLTAAAAPVDNGGNNGGEDGGNNGGGNGNGGGGTTGSGGTLVAAAPSSSNTVGTNGVVTAKSTVDAAGAASAVFEADSLSEAIQQAASGKLTLKIDGADKAGKVSITIPAAPLRDAGKGLTDVTIEVNGVTVVVDASLLTQTSDAKNIVLMVSTKSASELPDSVRDVVGDATVYDFSLTLDGNRIADFGQHGVTVSVPYELKQGEDPHNVVIVYLTDSGDYEVVTNGWYDEKTGTVTFQPKHFSLYAAIYVDASFNDLGAEQWATTAVEALAAREIVKGDGKGAFRPNDSITRAEFVQMVVQAFGLSNDQASASFSDVNKDDWFYASVAAAEQYGIVTGRADGTFGASSNISRQDMALILYRVAKLVGTPLNTGEPSSFSDASAIAGYAADAVEAMYQSGIVHGMGNGSFEPGAQATRAQAAMMIYNLLQLT</sequence>
<evidence type="ECO:0000256" key="6">
    <source>
        <dbReference type="SAM" id="SignalP"/>
    </source>
</evidence>
<dbReference type="EMBL" id="QGTQ01000017">
    <property type="protein sequence ID" value="PWV98539.1"/>
    <property type="molecule type" value="Genomic_DNA"/>
</dbReference>
<dbReference type="Pfam" id="PF22704">
    <property type="entry name" value="CBM13-like"/>
    <property type="match status" value="1"/>
</dbReference>
<feature type="domain" description="CBM6" evidence="7">
    <location>
        <begin position="952"/>
        <end position="1078"/>
    </location>
</feature>
<gene>
    <name evidence="9" type="ORF">DFQ01_11749</name>
</gene>
<feature type="domain" description="CBM6" evidence="7">
    <location>
        <begin position="820"/>
        <end position="945"/>
    </location>
</feature>
<feature type="chain" id="PRO_5016095748" evidence="6">
    <location>
        <begin position="37"/>
        <end position="1507"/>
    </location>
</feature>
<evidence type="ECO:0000256" key="3">
    <source>
        <dbReference type="ARBA" id="ARBA00022801"/>
    </source>
</evidence>